<dbReference type="Pfam" id="PF17384">
    <property type="entry name" value="DUF150_C"/>
    <property type="match status" value="1"/>
</dbReference>
<dbReference type="Proteomes" id="UP000626026">
    <property type="component" value="Unassembled WGS sequence"/>
</dbReference>
<dbReference type="InterPro" id="IPR028989">
    <property type="entry name" value="RimP_N"/>
</dbReference>
<feature type="domain" description="Ribosome maturation factor RimP N-terminal" evidence="5">
    <location>
        <begin position="48"/>
        <end position="120"/>
    </location>
</feature>
<dbReference type="PANTHER" id="PTHR33867:SF1">
    <property type="entry name" value="RIBOSOME MATURATION FACTOR RIMP"/>
    <property type="match status" value="1"/>
</dbReference>
<dbReference type="InterPro" id="IPR028998">
    <property type="entry name" value="RimP_C"/>
</dbReference>
<dbReference type="InterPro" id="IPR036847">
    <property type="entry name" value="RimP_C_sf"/>
</dbReference>
<dbReference type="Pfam" id="PF02576">
    <property type="entry name" value="RimP_N"/>
    <property type="match status" value="1"/>
</dbReference>
<evidence type="ECO:0000256" key="2">
    <source>
        <dbReference type="ARBA" id="ARBA00022517"/>
    </source>
</evidence>
<evidence type="ECO:0000256" key="3">
    <source>
        <dbReference type="HAMAP-Rule" id="MF_01077"/>
    </source>
</evidence>
<dbReference type="CDD" id="cd01734">
    <property type="entry name" value="YlxS_C"/>
    <property type="match status" value="1"/>
</dbReference>
<dbReference type="HAMAP" id="MF_01077">
    <property type="entry name" value="RimP"/>
    <property type="match status" value="1"/>
</dbReference>
<evidence type="ECO:0000259" key="5">
    <source>
        <dbReference type="Pfam" id="PF02576"/>
    </source>
</evidence>
<organism evidence="7 8">
    <name type="scientific">Teichococcus aerophilus</name>
    <dbReference type="NCBI Taxonomy" id="1224513"/>
    <lineage>
        <taxon>Bacteria</taxon>
        <taxon>Pseudomonadati</taxon>
        <taxon>Pseudomonadota</taxon>
        <taxon>Alphaproteobacteria</taxon>
        <taxon>Acetobacterales</taxon>
        <taxon>Roseomonadaceae</taxon>
        <taxon>Roseomonas</taxon>
    </lineage>
</organism>
<dbReference type="Gene3D" id="3.30.300.70">
    <property type="entry name" value="RimP-like superfamily, N-terminal"/>
    <property type="match status" value="1"/>
</dbReference>
<evidence type="ECO:0000313" key="8">
    <source>
        <dbReference type="Proteomes" id="UP000626026"/>
    </source>
</evidence>
<comment type="subcellular location">
    <subcellularLocation>
        <location evidence="3">Cytoplasm</location>
    </subcellularLocation>
</comment>
<keyword evidence="2 3" id="KW-0690">Ribosome biogenesis</keyword>
<evidence type="ECO:0000259" key="6">
    <source>
        <dbReference type="Pfam" id="PF17384"/>
    </source>
</evidence>
<dbReference type="EMBL" id="JACTVA010000055">
    <property type="protein sequence ID" value="MBC9209441.1"/>
    <property type="molecule type" value="Genomic_DNA"/>
</dbReference>
<gene>
    <name evidence="3 7" type="primary">rimP</name>
    <name evidence="7" type="ORF">IBL26_21525</name>
</gene>
<keyword evidence="8" id="KW-1185">Reference proteome</keyword>
<protein>
    <recommendedName>
        <fullName evidence="3">Ribosome maturation factor RimP</fullName>
    </recommendedName>
</protein>
<accession>A0ABR7RTB3</accession>
<name>A0ABR7RTB3_9PROT</name>
<comment type="similarity">
    <text evidence="3">Belongs to the RimP family.</text>
</comment>
<evidence type="ECO:0000256" key="4">
    <source>
        <dbReference type="SAM" id="MobiDB-lite"/>
    </source>
</evidence>
<comment type="caution">
    <text evidence="7">The sequence shown here is derived from an EMBL/GenBank/DDBJ whole genome shotgun (WGS) entry which is preliminary data.</text>
</comment>
<proteinExistence type="inferred from homology"/>
<dbReference type="InterPro" id="IPR003728">
    <property type="entry name" value="Ribosome_maturation_RimP"/>
</dbReference>
<dbReference type="SUPFAM" id="SSF74942">
    <property type="entry name" value="YhbC-like, C-terminal domain"/>
    <property type="match status" value="1"/>
</dbReference>
<feature type="domain" description="Ribosome maturation factor RimP C-terminal" evidence="6">
    <location>
        <begin position="123"/>
        <end position="188"/>
    </location>
</feature>
<feature type="compositionally biased region" description="Acidic residues" evidence="4">
    <location>
        <begin position="204"/>
        <end position="214"/>
    </location>
</feature>
<dbReference type="NCBIfam" id="NF000932">
    <property type="entry name" value="PRK00092.2-5"/>
    <property type="match status" value="1"/>
</dbReference>
<dbReference type="InterPro" id="IPR035956">
    <property type="entry name" value="RimP_N_sf"/>
</dbReference>
<dbReference type="SUPFAM" id="SSF75420">
    <property type="entry name" value="YhbC-like, N-terminal domain"/>
    <property type="match status" value="1"/>
</dbReference>
<feature type="region of interest" description="Disordered" evidence="4">
    <location>
        <begin position="198"/>
        <end position="222"/>
    </location>
</feature>
<dbReference type="PANTHER" id="PTHR33867">
    <property type="entry name" value="RIBOSOME MATURATION FACTOR RIMP"/>
    <property type="match status" value="1"/>
</dbReference>
<evidence type="ECO:0000313" key="7">
    <source>
        <dbReference type="EMBL" id="MBC9209441.1"/>
    </source>
</evidence>
<comment type="function">
    <text evidence="3">Required for maturation of 30S ribosomal subunits.</text>
</comment>
<keyword evidence="1 3" id="KW-0963">Cytoplasm</keyword>
<evidence type="ECO:0000256" key="1">
    <source>
        <dbReference type="ARBA" id="ARBA00022490"/>
    </source>
</evidence>
<reference evidence="7 8" key="1">
    <citation type="journal article" date="2013" name="Int. J. Syst. Evol. Microbiol.">
        <title>Roseomonas aerophila sp. nov., isolated from air.</title>
        <authorList>
            <person name="Kim S.J."/>
            <person name="Weon H.Y."/>
            <person name="Ahn J.H."/>
            <person name="Hong S.B."/>
            <person name="Seok S.J."/>
            <person name="Whang K.S."/>
            <person name="Kwon S.W."/>
        </authorList>
    </citation>
    <scope>NUCLEOTIDE SEQUENCE [LARGE SCALE GENOMIC DNA]</scope>
    <source>
        <strain evidence="7 8">NBRC 108923</strain>
    </source>
</reference>
<sequence>MAGRRLYDGAEHLRCTVRGVALTGRLFLFLEDDAPLQEGLEARIATAITPTLSAMGYELVRVMIQGKQTPTVQIMADRADGRAIGVGDCEAISHAAGAVLDVDDPFKGDWHLEVSSPGIDRPLTRTKDWERFTGHLAIAEMSVPFEGRRRFRGYILGVDEETVRLKLDDAGEIALPRIDMRRAKLVLTDELIAATAAEAKAQGGDEDPADDDAEPNTFAKRN</sequence>